<keyword evidence="2" id="KW-1133">Transmembrane helix</keyword>
<feature type="region of interest" description="Disordered" evidence="1">
    <location>
        <begin position="1"/>
        <end position="35"/>
    </location>
</feature>
<evidence type="ECO:0000313" key="3">
    <source>
        <dbReference type="EMBL" id="TEY73120.1"/>
    </source>
</evidence>
<dbReference type="EMBL" id="PHWZ01000083">
    <property type="protein sequence ID" value="TEY73120.1"/>
    <property type="molecule type" value="Genomic_DNA"/>
</dbReference>
<evidence type="ECO:0000256" key="1">
    <source>
        <dbReference type="SAM" id="MobiDB-lite"/>
    </source>
</evidence>
<evidence type="ECO:0000256" key="2">
    <source>
        <dbReference type="SAM" id="Phobius"/>
    </source>
</evidence>
<proteinExistence type="predicted"/>
<feature type="transmembrane region" description="Helical" evidence="2">
    <location>
        <begin position="118"/>
        <end position="140"/>
    </location>
</feature>
<gene>
    <name evidence="3" type="ORF">BOTCAL_0083g00330</name>
</gene>
<keyword evidence="2" id="KW-0812">Transmembrane</keyword>
<feature type="transmembrane region" description="Helical" evidence="2">
    <location>
        <begin position="91"/>
        <end position="112"/>
    </location>
</feature>
<dbReference type="Proteomes" id="UP000297299">
    <property type="component" value="Unassembled WGS sequence"/>
</dbReference>
<comment type="caution">
    <text evidence="3">The sequence shown here is derived from an EMBL/GenBank/DDBJ whole genome shotgun (WGS) entry which is preliminary data.</text>
</comment>
<dbReference type="STRING" id="38488.A0A4Y8D9Z2"/>
<keyword evidence="4" id="KW-1185">Reference proteome</keyword>
<evidence type="ECO:0000313" key="4">
    <source>
        <dbReference type="Proteomes" id="UP000297299"/>
    </source>
</evidence>
<dbReference type="AlphaFoldDB" id="A0A4Y8D9Z2"/>
<name>A0A4Y8D9Z2_9HELO</name>
<protein>
    <submittedName>
        <fullName evidence="3">Uncharacterized protein</fullName>
    </submittedName>
</protein>
<reference evidence="3 4" key="1">
    <citation type="submission" date="2017-11" db="EMBL/GenBank/DDBJ databases">
        <title>Comparative genomics of Botrytis spp.</title>
        <authorList>
            <person name="Valero-Jimenez C.A."/>
            <person name="Tapia P."/>
            <person name="Veloso J."/>
            <person name="Silva-Moreno E."/>
            <person name="Staats M."/>
            <person name="Valdes J.H."/>
            <person name="Van Kan J.A.L."/>
        </authorList>
    </citation>
    <scope>NUCLEOTIDE SEQUENCE [LARGE SCALE GENOMIC DNA]</scope>
    <source>
        <strain evidence="3 4">MUCL2830</strain>
    </source>
</reference>
<keyword evidence="2" id="KW-0472">Membrane</keyword>
<sequence>MSGTEKDIILTSSRSNNSSNRKHSSSASQETSNIPQVDIESVLDLSHAPVPQTQFSDTAPHELTASLLHDSTSQKSFSNSKSRPPDKPVSFWLNTLCVIGTFTGITGFVLQFEGFRGISWACSIAQLVAIMIMTVVRAIIRRGKLDSPVAQNIPQQYEMDWLSLRIGNVDDYLQMRHTQTMSLMRSAQDEKLNRLKKLAHSRRLVCNALYMRIPTKMMLQLKWFFDHTL</sequence>
<dbReference type="OrthoDB" id="341259at2759"/>
<organism evidence="3 4">
    <name type="scientific">Botryotinia calthae</name>
    <dbReference type="NCBI Taxonomy" id="38488"/>
    <lineage>
        <taxon>Eukaryota</taxon>
        <taxon>Fungi</taxon>
        <taxon>Dikarya</taxon>
        <taxon>Ascomycota</taxon>
        <taxon>Pezizomycotina</taxon>
        <taxon>Leotiomycetes</taxon>
        <taxon>Helotiales</taxon>
        <taxon>Sclerotiniaceae</taxon>
        <taxon>Botryotinia</taxon>
    </lineage>
</organism>
<accession>A0A4Y8D9Z2</accession>